<name>A0ABS9P4N7_9GAMM</name>
<evidence type="ECO:0008006" key="4">
    <source>
        <dbReference type="Google" id="ProtNLM"/>
    </source>
</evidence>
<evidence type="ECO:0000313" key="3">
    <source>
        <dbReference type="Proteomes" id="UP000814385"/>
    </source>
</evidence>
<proteinExistence type="predicted"/>
<dbReference type="Proteomes" id="UP000814385">
    <property type="component" value="Unassembled WGS sequence"/>
</dbReference>
<accession>A0ABS9P4N7</accession>
<evidence type="ECO:0000256" key="1">
    <source>
        <dbReference type="SAM" id="SignalP"/>
    </source>
</evidence>
<dbReference type="EMBL" id="JABFUC010000002">
    <property type="protein sequence ID" value="MCG6656740.1"/>
    <property type="molecule type" value="Genomic_DNA"/>
</dbReference>
<gene>
    <name evidence="2" type="ORF">HOP52_02985</name>
</gene>
<organism evidence="2 3">
    <name type="scientific">Billgrantia campisalis</name>
    <dbReference type="NCBI Taxonomy" id="74661"/>
    <lineage>
        <taxon>Bacteria</taxon>
        <taxon>Pseudomonadati</taxon>
        <taxon>Pseudomonadota</taxon>
        <taxon>Gammaproteobacteria</taxon>
        <taxon>Oceanospirillales</taxon>
        <taxon>Halomonadaceae</taxon>
        <taxon>Billgrantia</taxon>
    </lineage>
</organism>
<evidence type="ECO:0000313" key="2">
    <source>
        <dbReference type="EMBL" id="MCG6656740.1"/>
    </source>
</evidence>
<comment type="caution">
    <text evidence="2">The sequence shown here is derived from an EMBL/GenBank/DDBJ whole genome shotgun (WGS) entry which is preliminary data.</text>
</comment>
<protein>
    <recommendedName>
        <fullName evidence="4">Alginate export domain-containing protein</fullName>
    </recommendedName>
</protein>
<feature type="signal peptide" evidence="1">
    <location>
        <begin position="1"/>
        <end position="25"/>
    </location>
</feature>
<keyword evidence="1" id="KW-0732">Signal</keyword>
<reference evidence="2 3" key="1">
    <citation type="submission" date="2020-05" db="EMBL/GenBank/DDBJ databases">
        <title>Comparative genomic analysis of denitrifying bacteria from Halomonas genus.</title>
        <authorList>
            <person name="Wang L."/>
            <person name="Shao Z."/>
        </authorList>
    </citation>
    <scope>NUCLEOTIDE SEQUENCE [LARGE SCALE GENOMIC DNA]</scope>
    <source>
        <strain evidence="2 3">A4</strain>
    </source>
</reference>
<dbReference type="RefSeq" id="WP_238975777.1">
    <property type="nucleotide sequence ID" value="NZ_JABFUC010000002.1"/>
</dbReference>
<keyword evidence="3" id="KW-1185">Reference proteome</keyword>
<feature type="chain" id="PRO_5046466592" description="Alginate export domain-containing protein" evidence="1">
    <location>
        <begin position="26"/>
        <end position="433"/>
    </location>
</feature>
<sequence length="433" mass="47232">MHNNKRLPRRTLGGLLLVAALPAQAYEMADLGHSTVDIDLQALLGAFHSDRGYATGAAEPRRYRWQEGVVTLGAELNPKKGGLYGRVSTVGTATWGDGDAAGFTSGNERELDLEDAVVGYHSEALGGSPWRLDASAGRQSITLGDGFLVAGDALNLGDALGDELDRGGAYYLAGRQAFDRTAMVALGRDGWQGQLAWFESDNPAQASTEMAAFTLAHDHGSGLVEATYLRGLGIDESQADDFLAERDGMKVYGLRVEQRLLDEALTLRGEFAHQRKESRENAWALEPAWTFRELPGQPTLSLRYSRFSKNWDSLFYGFTRGYGTWFQGEVAGNYAGPFNSNAEVWRLGLEGSINESLHLGLLAYDFESRDTANQPDMGGQEINLFAEWLPTDWLYVSPLLGWYAPDSSAAQGGIQLGDDATSFYAQLLVGVFF</sequence>